<reference evidence="9 10" key="1">
    <citation type="submission" date="2017-10" db="EMBL/GenBank/DDBJ databases">
        <title>Genome announcement of Methylocella silvestris TVC from permafrost.</title>
        <authorList>
            <person name="Wang J."/>
            <person name="Geng K."/>
            <person name="Ul-Haque F."/>
            <person name="Crombie A.T."/>
            <person name="Street L.E."/>
            <person name="Wookey P.A."/>
            <person name="Murrell J.C."/>
            <person name="Pratscher J."/>
        </authorList>
    </citation>
    <scope>NUCLEOTIDE SEQUENCE [LARGE SCALE GENOMIC DNA]</scope>
    <source>
        <strain evidence="9 10">TVC</strain>
    </source>
</reference>
<dbReference type="GO" id="GO:0006633">
    <property type="term" value="P:fatty acid biosynthetic process"/>
    <property type="evidence" value="ECO:0007669"/>
    <property type="project" value="TreeGrafter"/>
</dbReference>
<dbReference type="Proteomes" id="UP000236286">
    <property type="component" value="Unassembled WGS sequence"/>
</dbReference>
<dbReference type="Pfam" id="PF00698">
    <property type="entry name" value="Acyl_transf_1"/>
    <property type="match status" value="1"/>
</dbReference>
<dbReference type="GO" id="GO:0004314">
    <property type="term" value="F:[acyl-carrier-protein] S-malonyltransferase activity"/>
    <property type="evidence" value="ECO:0007669"/>
    <property type="project" value="UniProtKB-EC"/>
</dbReference>
<dbReference type="GO" id="GO:0005829">
    <property type="term" value="C:cytosol"/>
    <property type="evidence" value="ECO:0007669"/>
    <property type="project" value="TreeGrafter"/>
</dbReference>
<dbReference type="InterPro" id="IPR024925">
    <property type="entry name" value="Malonyl_CoA-ACP_transAc"/>
</dbReference>
<dbReference type="NCBIfam" id="TIGR00128">
    <property type="entry name" value="fabD"/>
    <property type="match status" value="1"/>
</dbReference>
<dbReference type="InterPro" id="IPR014043">
    <property type="entry name" value="Acyl_transferase_dom"/>
</dbReference>
<dbReference type="PIRSF" id="PIRSF000446">
    <property type="entry name" value="Mct"/>
    <property type="match status" value="1"/>
</dbReference>
<dbReference type="AlphaFoldDB" id="A0A2J7TCM9"/>
<feature type="active site" evidence="7">
    <location>
        <position position="208"/>
    </location>
</feature>
<evidence type="ECO:0000256" key="4">
    <source>
        <dbReference type="ARBA" id="ARBA00023315"/>
    </source>
</evidence>
<dbReference type="Gene3D" id="3.40.366.10">
    <property type="entry name" value="Malonyl-Coenzyme A Acyl Carrier Protein, domain 2"/>
    <property type="match status" value="1"/>
</dbReference>
<evidence type="ECO:0000259" key="8">
    <source>
        <dbReference type="SMART" id="SM00827"/>
    </source>
</evidence>
<gene>
    <name evidence="9" type="primary">fabD</name>
    <name evidence="9" type="ORF">CR492_18300</name>
</gene>
<dbReference type="PANTHER" id="PTHR42681:SF1">
    <property type="entry name" value="MALONYL-COA-ACYL CARRIER PROTEIN TRANSACYLASE, MITOCHONDRIAL"/>
    <property type="match status" value="1"/>
</dbReference>
<sequence>MTKAFLFPGQGSQSVGMAKALAERFPQARALLDEVDDALGQRLSDLMFEGPLDELTLTANAQPALMAASLAAIRVLEAEAGLDLKRDAAFVAGHSLGEYSALAAAGSISVADAARLLRLRGEAMQAAAPVGVGAMAALLGVEADAAQEIASQAAAESGADVVCEVANDNGGGQTVVSGSTEAVNRAIDIAKSKGARRAILLPVSAPFHCALMQPAAKVMSAALADVAIAPPVAPLVANVLAAPVSDPEEIRRLLVAQVTGAVRWRESLLFMAGAGVGLFVECGAGKVLSGLIKRVCAGAIGISVGTPEDVAAYRALA</sequence>
<evidence type="ECO:0000256" key="5">
    <source>
        <dbReference type="ARBA" id="ARBA00048462"/>
    </source>
</evidence>
<dbReference type="RefSeq" id="WP_102845170.1">
    <property type="nucleotide sequence ID" value="NZ_PDZR01000030.1"/>
</dbReference>
<dbReference type="EMBL" id="PDZR01000030">
    <property type="protein sequence ID" value="PNG24517.1"/>
    <property type="molecule type" value="Genomic_DNA"/>
</dbReference>
<evidence type="ECO:0000313" key="10">
    <source>
        <dbReference type="Proteomes" id="UP000236286"/>
    </source>
</evidence>
<evidence type="ECO:0000256" key="6">
    <source>
        <dbReference type="PIRNR" id="PIRNR000446"/>
    </source>
</evidence>
<dbReference type="InterPro" id="IPR001227">
    <property type="entry name" value="Ac_transferase_dom_sf"/>
</dbReference>
<evidence type="ECO:0000256" key="2">
    <source>
        <dbReference type="ARBA" id="ARBA00018953"/>
    </source>
</evidence>
<dbReference type="FunFam" id="3.30.70.250:FF:000001">
    <property type="entry name" value="Malonyl CoA-acyl carrier protein transacylase"/>
    <property type="match status" value="1"/>
</dbReference>
<organism evidence="9 10">
    <name type="scientific">Methylocella silvestris</name>
    <dbReference type="NCBI Taxonomy" id="199596"/>
    <lineage>
        <taxon>Bacteria</taxon>
        <taxon>Pseudomonadati</taxon>
        <taxon>Pseudomonadota</taxon>
        <taxon>Alphaproteobacteria</taxon>
        <taxon>Hyphomicrobiales</taxon>
        <taxon>Beijerinckiaceae</taxon>
        <taxon>Methylocella</taxon>
    </lineage>
</organism>
<comment type="caution">
    <text evidence="9">The sequence shown here is derived from an EMBL/GenBank/DDBJ whole genome shotgun (WGS) entry which is preliminary data.</text>
</comment>
<dbReference type="InterPro" id="IPR016036">
    <property type="entry name" value="Malonyl_transacylase_ACP-bd"/>
</dbReference>
<dbReference type="EC" id="2.3.1.39" evidence="1 6"/>
<keyword evidence="4 6" id="KW-0012">Acyltransferase</keyword>
<dbReference type="Gene3D" id="3.30.70.250">
    <property type="entry name" value="Malonyl-CoA ACP transacylase, ACP-binding"/>
    <property type="match status" value="1"/>
</dbReference>
<protein>
    <recommendedName>
        <fullName evidence="2 6">Malonyl CoA-acyl carrier protein transacylase</fullName>
        <ecNumber evidence="1 6">2.3.1.39</ecNumber>
    </recommendedName>
</protein>
<dbReference type="OrthoDB" id="9808564at2"/>
<comment type="similarity">
    <text evidence="6">Belongs to the fabD family.</text>
</comment>
<dbReference type="SMART" id="SM00827">
    <property type="entry name" value="PKS_AT"/>
    <property type="match status" value="1"/>
</dbReference>
<evidence type="ECO:0000256" key="1">
    <source>
        <dbReference type="ARBA" id="ARBA00013258"/>
    </source>
</evidence>
<name>A0A2J7TCM9_METSI</name>
<feature type="active site" evidence="7">
    <location>
        <position position="95"/>
    </location>
</feature>
<dbReference type="SUPFAM" id="SSF52151">
    <property type="entry name" value="FabD/lysophospholipase-like"/>
    <property type="match status" value="1"/>
</dbReference>
<evidence type="ECO:0000256" key="3">
    <source>
        <dbReference type="ARBA" id="ARBA00022679"/>
    </source>
</evidence>
<evidence type="ECO:0000313" key="9">
    <source>
        <dbReference type="EMBL" id="PNG24517.1"/>
    </source>
</evidence>
<keyword evidence="3 6" id="KW-0808">Transferase</keyword>
<accession>A0A2J7TCM9</accession>
<feature type="domain" description="Malonyl-CoA:ACP transacylase (MAT)" evidence="8">
    <location>
        <begin position="6"/>
        <end position="309"/>
    </location>
</feature>
<proteinExistence type="inferred from homology"/>
<dbReference type="SUPFAM" id="SSF55048">
    <property type="entry name" value="Probable ACP-binding domain of malonyl-CoA ACP transacylase"/>
    <property type="match status" value="1"/>
</dbReference>
<dbReference type="PANTHER" id="PTHR42681">
    <property type="entry name" value="MALONYL-COA-ACYL CARRIER PROTEIN TRANSACYLASE, MITOCHONDRIAL"/>
    <property type="match status" value="1"/>
</dbReference>
<comment type="catalytic activity">
    <reaction evidence="5 6">
        <text>holo-[ACP] + malonyl-CoA = malonyl-[ACP] + CoA</text>
        <dbReference type="Rhea" id="RHEA:41792"/>
        <dbReference type="Rhea" id="RHEA-COMP:9623"/>
        <dbReference type="Rhea" id="RHEA-COMP:9685"/>
        <dbReference type="ChEBI" id="CHEBI:57287"/>
        <dbReference type="ChEBI" id="CHEBI:57384"/>
        <dbReference type="ChEBI" id="CHEBI:64479"/>
        <dbReference type="ChEBI" id="CHEBI:78449"/>
        <dbReference type="EC" id="2.3.1.39"/>
    </reaction>
</comment>
<dbReference type="InterPro" id="IPR050858">
    <property type="entry name" value="Mal-CoA-ACP_Trans/PKS_FabD"/>
</dbReference>
<evidence type="ECO:0000256" key="7">
    <source>
        <dbReference type="PIRSR" id="PIRSR000446-1"/>
    </source>
</evidence>
<dbReference type="InterPro" id="IPR004410">
    <property type="entry name" value="Malonyl_CoA-ACP_transAc_FabD"/>
</dbReference>
<dbReference type="InterPro" id="IPR016035">
    <property type="entry name" value="Acyl_Trfase/lysoPLipase"/>
</dbReference>